<protein>
    <submittedName>
        <fullName evidence="1">Uncharacterized protein</fullName>
    </submittedName>
</protein>
<name>S8BS01_DACHA</name>
<dbReference type="HOGENOM" id="CLU_1570594_0_0_1"/>
<comment type="caution">
    <text evidence="1">The sequence shown here is derived from an EMBL/GenBank/DDBJ whole genome shotgun (WGS) entry which is preliminary data.</text>
</comment>
<dbReference type="EMBL" id="AQGS01000592">
    <property type="protein sequence ID" value="EPS37997.1"/>
    <property type="molecule type" value="Genomic_DNA"/>
</dbReference>
<gene>
    <name evidence="1" type="ORF">H072_8288</name>
</gene>
<evidence type="ECO:0000313" key="2">
    <source>
        <dbReference type="Proteomes" id="UP000015100"/>
    </source>
</evidence>
<keyword evidence="2" id="KW-1185">Reference proteome</keyword>
<reference evidence="2" key="2">
    <citation type="submission" date="2013-04" db="EMBL/GenBank/DDBJ databases">
        <title>Genomic mechanisms accounting for the adaptation to parasitism in nematode-trapping fungi.</title>
        <authorList>
            <person name="Ahren D.G."/>
        </authorList>
    </citation>
    <scope>NUCLEOTIDE SEQUENCE [LARGE SCALE GENOMIC DNA]</scope>
    <source>
        <strain evidence="2">CBS 200.50</strain>
    </source>
</reference>
<organism evidence="1 2">
    <name type="scientific">Dactylellina haptotyla (strain CBS 200.50)</name>
    <name type="common">Nematode-trapping fungus</name>
    <name type="synonym">Monacrosporium haptotylum</name>
    <dbReference type="NCBI Taxonomy" id="1284197"/>
    <lineage>
        <taxon>Eukaryota</taxon>
        <taxon>Fungi</taxon>
        <taxon>Dikarya</taxon>
        <taxon>Ascomycota</taxon>
        <taxon>Pezizomycotina</taxon>
        <taxon>Orbiliomycetes</taxon>
        <taxon>Orbiliales</taxon>
        <taxon>Orbiliaceae</taxon>
        <taxon>Dactylellina</taxon>
    </lineage>
</organism>
<dbReference type="AlphaFoldDB" id="S8BS01"/>
<sequence>MPPTNRKQKCPARNQAPRVNSEQLKRLRHAAMEYREGLYFCDKAAEKLTDEHPMKAFTFRTSVLSTLYELGERLREFSAIDSGCHMMAYELCPEAWNIFFSSGECDDRLVELQAVFRTINSQVLRLEDFIAEEEARHRDVGIPAGFNRDTRGEDLGKYRCEYLFIFLNRL</sequence>
<proteinExistence type="predicted"/>
<dbReference type="Proteomes" id="UP000015100">
    <property type="component" value="Unassembled WGS sequence"/>
</dbReference>
<evidence type="ECO:0000313" key="1">
    <source>
        <dbReference type="EMBL" id="EPS37997.1"/>
    </source>
</evidence>
<reference evidence="1 2" key="1">
    <citation type="journal article" date="2013" name="PLoS Genet.">
        <title>Genomic mechanisms accounting for the adaptation to parasitism in nematode-trapping fungi.</title>
        <authorList>
            <person name="Meerupati T."/>
            <person name="Andersson K.M."/>
            <person name="Friman E."/>
            <person name="Kumar D."/>
            <person name="Tunlid A."/>
            <person name="Ahren D."/>
        </authorList>
    </citation>
    <scope>NUCLEOTIDE SEQUENCE [LARGE SCALE GENOMIC DNA]</scope>
    <source>
        <strain evidence="1 2">CBS 200.50</strain>
    </source>
</reference>
<accession>S8BS01</accession>